<dbReference type="FunFam" id="3.30.830.10:FF:000005">
    <property type="entry name" value="nardilysin isoform X1"/>
    <property type="match status" value="1"/>
</dbReference>
<evidence type="ECO:0000256" key="6">
    <source>
        <dbReference type="ARBA" id="ARBA00022833"/>
    </source>
</evidence>
<dbReference type="PROSITE" id="PS00143">
    <property type="entry name" value="INSULINASE"/>
    <property type="match status" value="1"/>
</dbReference>
<feature type="domain" description="Peptidase M16 C-terminal" evidence="10">
    <location>
        <begin position="175"/>
        <end position="247"/>
    </location>
</feature>
<dbReference type="GO" id="GO:0005829">
    <property type="term" value="C:cytosol"/>
    <property type="evidence" value="ECO:0007669"/>
    <property type="project" value="TreeGrafter"/>
</dbReference>
<evidence type="ECO:0000313" key="14">
    <source>
        <dbReference type="Proteomes" id="UP000823749"/>
    </source>
</evidence>
<dbReference type="GO" id="GO:0046872">
    <property type="term" value="F:metal ion binding"/>
    <property type="evidence" value="ECO:0007669"/>
    <property type="project" value="UniProtKB-KW"/>
</dbReference>
<name>A0AAV6KSZ1_9ERIC</name>
<dbReference type="Proteomes" id="UP000823749">
    <property type="component" value="Chromosome 3"/>
</dbReference>
<comment type="cofactor">
    <cofactor evidence="1">
        <name>Zn(2+)</name>
        <dbReference type="ChEBI" id="CHEBI:29105"/>
    </cofactor>
</comment>
<dbReference type="InterPro" id="IPR011765">
    <property type="entry name" value="Pept_M16_N"/>
</dbReference>
<keyword evidence="7" id="KW-0482">Metalloprotease</keyword>
<dbReference type="AlphaFoldDB" id="A0AAV6KSZ1"/>
<sequence length="861" mass="98956">MAVGKEDVVEILKPRTDNREYRRIVLDNFLEALLISDPDTDKCAASMDVRIGSFCDPDGLEGLAHFLEHMLFYASEKFPLEDSYSKYITEHGGSTNAFTSSEHTNYYFDVNVDCFEEALDRFAQFFIKPLMSADATTREIKAVDSGNWDTLEVKPKARGMDTRHELLKLYEENYSSNLMHLVVYAKGWATSLSAGESDWTCEFSFFKVVIDLTDAGHEHVEDIVGLVFKYVHLLQQSGLCKWIFDELSAIGETVFHYQDKTSPIDYVVNVASNMQLYPPKDWLVGSSLPSIFSPSIIQSTLSELTPNNVRIFWESTKFEGRTDKTEPWYGTAYSIEKITGSIIQQWMKSAPDEHLHLPAPNAFIPTDLSLRNVLEKVEFPLLLRKSSYSRLWYKPDTRFSTPKAYVKIDFNCPYAGKSPEAEVLTDMFTRLLMDYLNEYAYYAQVAGLYYAINHTGDGFQVIVVGYNHKLRILVETVIEKIAKFEVKPERFAVIKEMVAKDYQNFKFQQPYQQAMYYCSLILADQTWPWNDGLEALPHLQADNLSQFFPLMLSRTFLECYISGNMEPNEAESMIQHIEDVLFNGPQPISQALFPSQHLTNRVIKLERGISYFYPVEGLNPSDENSALVHYIQVHQDEFLLNVKLQLFALIAKQPAFHQLRSVEQLGYITVLMQRNDSGIRGVQFIIQSTAKGPRNIGLRVEAFLKLFESKLYEMSDDEFKSNVTALIDMKLEKHKNLREESAFYWREISDGTLKFDRRACEVAALKQLTQKELIDFFDEYVKVGAPRKKALSIQVYGSLHNSEYKTDQTEPNEPNSVRIDDIFSFRRSRPLYGSFKGVMDALVRTVNKLSQSSIRLEFGKV</sequence>
<feature type="domain" description="Coenzyme PQQ synthesis protein F-like C-terminal lobe" evidence="12">
    <location>
        <begin position="646"/>
        <end position="745"/>
    </location>
</feature>
<keyword evidence="3" id="KW-0645">Protease</keyword>
<evidence type="ECO:0000313" key="13">
    <source>
        <dbReference type="EMBL" id="KAG5555696.1"/>
    </source>
</evidence>
<evidence type="ECO:0000256" key="3">
    <source>
        <dbReference type="ARBA" id="ARBA00022670"/>
    </source>
</evidence>
<evidence type="ECO:0000259" key="12">
    <source>
        <dbReference type="Pfam" id="PF22456"/>
    </source>
</evidence>
<dbReference type="PANTHER" id="PTHR43690:SF18">
    <property type="entry name" value="INSULIN-DEGRADING ENZYME-RELATED"/>
    <property type="match status" value="1"/>
</dbReference>
<dbReference type="Pfam" id="PF05193">
    <property type="entry name" value="Peptidase_M16_C"/>
    <property type="match status" value="1"/>
</dbReference>
<gene>
    <name evidence="13" type="ORF">RHGRI_006366</name>
</gene>
<dbReference type="Gene3D" id="3.30.830.10">
    <property type="entry name" value="Metalloenzyme, LuxS/M16 peptidase-like"/>
    <property type="match status" value="4"/>
</dbReference>
<evidence type="ECO:0000259" key="9">
    <source>
        <dbReference type="Pfam" id="PF00675"/>
    </source>
</evidence>
<evidence type="ECO:0000259" key="10">
    <source>
        <dbReference type="Pfam" id="PF05193"/>
    </source>
</evidence>
<keyword evidence="4" id="KW-0479">Metal-binding</keyword>
<evidence type="ECO:0008006" key="15">
    <source>
        <dbReference type="Google" id="ProtNLM"/>
    </source>
</evidence>
<dbReference type="GO" id="GO:0005739">
    <property type="term" value="C:mitochondrion"/>
    <property type="evidence" value="ECO:0007669"/>
    <property type="project" value="TreeGrafter"/>
</dbReference>
<dbReference type="GO" id="GO:0051603">
    <property type="term" value="P:proteolysis involved in protein catabolic process"/>
    <property type="evidence" value="ECO:0007669"/>
    <property type="project" value="TreeGrafter"/>
</dbReference>
<dbReference type="FunFam" id="3.30.830.10:FF:000003">
    <property type="entry name" value="Insulin-degrading enzyme"/>
    <property type="match status" value="1"/>
</dbReference>
<dbReference type="FunFam" id="3.30.830.10:FF:000028">
    <property type="entry name" value="Insulin-degrading enzyme-like 1 peroxisomal"/>
    <property type="match status" value="1"/>
</dbReference>
<keyword evidence="5" id="KW-0378">Hydrolase</keyword>
<dbReference type="InterPro" id="IPR054734">
    <property type="entry name" value="PqqF-like_C_4"/>
</dbReference>
<proteinExistence type="inferred from homology"/>
<evidence type="ECO:0000256" key="4">
    <source>
        <dbReference type="ARBA" id="ARBA00022723"/>
    </source>
</evidence>
<keyword evidence="14" id="KW-1185">Reference proteome</keyword>
<dbReference type="InterPro" id="IPR001431">
    <property type="entry name" value="Pept_M16_Zn_BS"/>
</dbReference>
<evidence type="ECO:0000259" key="11">
    <source>
        <dbReference type="Pfam" id="PF16187"/>
    </source>
</evidence>
<dbReference type="Pfam" id="PF22456">
    <property type="entry name" value="PqqF-like_C_4"/>
    <property type="match status" value="1"/>
</dbReference>
<comment type="similarity">
    <text evidence="2 8">Belongs to the peptidase M16 family.</text>
</comment>
<comment type="caution">
    <text evidence="13">The sequence shown here is derived from an EMBL/GenBank/DDBJ whole genome shotgun (WGS) entry which is preliminary data.</text>
</comment>
<accession>A0AAV6KSZ1</accession>
<evidence type="ECO:0000256" key="2">
    <source>
        <dbReference type="ARBA" id="ARBA00007261"/>
    </source>
</evidence>
<feature type="domain" description="Peptidase M16 N-terminal" evidence="9">
    <location>
        <begin position="33"/>
        <end position="145"/>
    </location>
</feature>
<evidence type="ECO:0000256" key="7">
    <source>
        <dbReference type="ARBA" id="ARBA00023049"/>
    </source>
</evidence>
<dbReference type="GO" id="GO:0004222">
    <property type="term" value="F:metalloendopeptidase activity"/>
    <property type="evidence" value="ECO:0007669"/>
    <property type="project" value="InterPro"/>
</dbReference>
<dbReference type="Pfam" id="PF00675">
    <property type="entry name" value="Peptidase_M16"/>
    <property type="match status" value="1"/>
</dbReference>
<dbReference type="InterPro" id="IPR050626">
    <property type="entry name" value="Peptidase_M16"/>
</dbReference>
<dbReference type="InterPro" id="IPR011249">
    <property type="entry name" value="Metalloenz_LuxS/M16"/>
</dbReference>
<evidence type="ECO:0000256" key="1">
    <source>
        <dbReference type="ARBA" id="ARBA00001947"/>
    </source>
</evidence>
<dbReference type="Pfam" id="PF16187">
    <property type="entry name" value="Peptidase_M16_M"/>
    <property type="match status" value="1"/>
</dbReference>
<dbReference type="SUPFAM" id="SSF63411">
    <property type="entry name" value="LuxS/MPP-like metallohydrolase"/>
    <property type="match status" value="4"/>
</dbReference>
<dbReference type="InterPro" id="IPR007863">
    <property type="entry name" value="Peptidase_M16_C"/>
</dbReference>
<reference evidence="13" key="1">
    <citation type="submission" date="2020-08" db="EMBL/GenBank/DDBJ databases">
        <title>Plant Genome Project.</title>
        <authorList>
            <person name="Zhang R.-G."/>
        </authorList>
    </citation>
    <scope>NUCLEOTIDE SEQUENCE</scope>
    <source>
        <strain evidence="13">WSP0</strain>
        <tissue evidence="13">Leaf</tissue>
    </source>
</reference>
<dbReference type="InterPro" id="IPR032632">
    <property type="entry name" value="Peptidase_M16_M"/>
</dbReference>
<protein>
    <recommendedName>
        <fullName evidence="15">Insulin-degrading enzyme-like 1, peroxisomal</fullName>
    </recommendedName>
</protein>
<keyword evidence="6" id="KW-0862">Zinc</keyword>
<organism evidence="13 14">
    <name type="scientific">Rhododendron griersonianum</name>
    <dbReference type="NCBI Taxonomy" id="479676"/>
    <lineage>
        <taxon>Eukaryota</taxon>
        <taxon>Viridiplantae</taxon>
        <taxon>Streptophyta</taxon>
        <taxon>Embryophyta</taxon>
        <taxon>Tracheophyta</taxon>
        <taxon>Spermatophyta</taxon>
        <taxon>Magnoliopsida</taxon>
        <taxon>eudicotyledons</taxon>
        <taxon>Gunneridae</taxon>
        <taxon>Pentapetalae</taxon>
        <taxon>asterids</taxon>
        <taxon>Ericales</taxon>
        <taxon>Ericaceae</taxon>
        <taxon>Ericoideae</taxon>
        <taxon>Rhodoreae</taxon>
        <taxon>Rhododendron</taxon>
    </lineage>
</organism>
<feature type="domain" description="Peptidase M16 middle/third" evidence="11">
    <location>
        <begin position="255"/>
        <end position="535"/>
    </location>
</feature>
<evidence type="ECO:0000256" key="8">
    <source>
        <dbReference type="RuleBase" id="RU004447"/>
    </source>
</evidence>
<evidence type="ECO:0000256" key="5">
    <source>
        <dbReference type="ARBA" id="ARBA00022801"/>
    </source>
</evidence>
<dbReference type="GO" id="GO:0043171">
    <property type="term" value="P:peptide catabolic process"/>
    <property type="evidence" value="ECO:0007669"/>
    <property type="project" value="TreeGrafter"/>
</dbReference>
<dbReference type="PANTHER" id="PTHR43690">
    <property type="entry name" value="NARDILYSIN"/>
    <property type="match status" value="1"/>
</dbReference>
<dbReference type="EMBL" id="JACTNZ010000003">
    <property type="protein sequence ID" value="KAG5555696.1"/>
    <property type="molecule type" value="Genomic_DNA"/>
</dbReference>